<accession>A0ABR2DAR3</accession>
<organism evidence="1 2">
    <name type="scientific">Hibiscus sabdariffa</name>
    <name type="common">roselle</name>
    <dbReference type="NCBI Taxonomy" id="183260"/>
    <lineage>
        <taxon>Eukaryota</taxon>
        <taxon>Viridiplantae</taxon>
        <taxon>Streptophyta</taxon>
        <taxon>Embryophyta</taxon>
        <taxon>Tracheophyta</taxon>
        <taxon>Spermatophyta</taxon>
        <taxon>Magnoliopsida</taxon>
        <taxon>eudicotyledons</taxon>
        <taxon>Gunneridae</taxon>
        <taxon>Pentapetalae</taxon>
        <taxon>rosids</taxon>
        <taxon>malvids</taxon>
        <taxon>Malvales</taxon>
        <taxon>Malvaceae</taxon>
        <taxon>Malvoideae</taxon>
        <taxon>Hibiscus</taxon>
    </lineage>
</organism>
<keyword evidence="2" id="KW-1185">Reference proteome</keyword>
<proteinExistence type="predicted"/>
<evidence type="ECO:0000313" key="1">
    <source>
        <dbReference type="EMBL" id="KAK8533993.1"/>
    </source>
</evidence>
<comment type="caution">
    <text evidence="1">The sequence shown here is derived from an EMBL/GenBank/DDBJ whole genome shotgun (WGS) entry which is preliminary data.</text>
</comment>
<name>A0ABR2DAR3_9ROSI</name>
<reference evidence="1 2" key="1">
    <citation type="journal article" date="2024" name="G3 (Bethesda)">
        <title>Genome assembly of Hibiscus sabdariffa L. provides insights into metabolisms of medicinal natural products.</title>
        <authorList>
            <person name="Kim T."/>
        </authorList>
    </citation>
    <scope>NUCLEOTIDE SEQUENCE [LARGE SCALE GENOMIC DNA]</scope>
    <source>
        <strain evidence="1">TK-2024</strain>
        <tissue evidence="1">Old leaves</tissue>
    </source>
</reference>
<gene>
    <name evidence="1" type="ORF">V6N12_047394</name>
</gene>
<dbReference type="EMBL" id="JBBPBM010000032">
    <property type="protein sequence ID" value="KAK8533993.1"/>
    <property type="molecule type" value="Genomic_DNA"/>
</dbReference>
<evidence type="ECO:0000313" key="2">
    <source>
        <dbReference type="Proteomes" id="UP001472677"/>
    </source>
</evidence>
<dbReference type="Proteomes" id="UP001472677">
    <property type="component" value="Unassembled WGS sequence"/>
</dbReference>
<sequence length="111" mass="12885">MPADPNNGFTPLHRFSDEPELNDLFLRYGLRARTDIICKGLLPLDCAIGDISYIYEFDRGLPTRHSIYLTIVLVCGLHDLVRNYIFQARHLECSRLLLHRLLFSKAYVILH</sequence>
<protein>
    <submittedName>
        <fullName evidence="1">Uncharacterized protein</fullName>
    </submittedName>
</protein>